<proteinExistence type="predicted"/>
<protein>
    <recommendedName>
        <fullName evidence="3">DUF429 domain-containing protein</fullName>
    </recommendedName>
</protein>
<dbReference type="KEGG" id="lrs:PX52LOC_02585"/>
<gene>
    <name evidence="1" type="ORF">PX52LOC_02585</name>
</gene>
<dbReference type="Proteomes" id="UP000324974">
    <property type="component" value="Chromosome"/>
</dbReference>
<evidence type="ECO:0008006" key="3">
    <source>
        <dbReference type="Google" id="ProtNLM"/>
    </source>
</evidence>
<dbReference type="InterPro" id="IPR007362">
    <property type="entry name" value="DUF429"/>
</dbReference>
<organism evidence="1 2">
    <name type="scientific">Limnoglobus roseus</name>
    <dbReference type="NCBI Taxonomy" id="2598579"/>
    <lineage>
        <taxon>Bacteria</taxon>
        <taxon>Pseudomonadati</taxon>
        <taxon>Planctomycetota</taxon>
        <taxon>Planctomycetia</taxon>
        <taxon>Gemmatales</taxon>
        <taxon>Gemmataceae</taxon>
        <taxon>Limnoglobus</taxon>
    </lineage>
</organism>
<reference evidence="2" key="1">
    <citation type="submission" date="2019-08" db="EMBL/GenBank/DDBJ databases">
        <title>Limnoglobus roseus gen. nov., sp. nov., a novel freshwater planctomycete with a giant genome from the family Gemmataceae.</title>
        <authorList>
            <person name="Kulichevskaya I.S."/>
            <person name="Naumoff D.G."/>
            <person name="Miroshnikov K."/>
            <person name="Ivanova A."/>
            <person name="Philippov D.A."/>
            <person name="Hakobyan A."/>
            <person name="Rijpstra I.C."/>
            <person name="Sinninghe Damste J.S."/>
            <person name="Liesack W."/>
            <person name="Dedysh S.N."/>
        </authorList>
    </citation>
    <scope>NUCLEOTIDE SEQUENCE [LARGE SCALE GENOMIC DNA]</scope>
    <source>
        <strain evidence="2">PX52</strain>
    </source>
</reference>
<dbReference type="EMBL" id="CP042425">
    <property type="protein sequence ID" value="QEL15650.1"/>
    <property type="molecule type" value="Genomic_DNA"/>
</dbReference>
<keyword evidence="2" id="KW-1185">Reference proteome</keyword>
<dbReference type="RefSeq" id="WP_149110445.1">
    <property type="nucleotide sequence ID" value="NZ_CP042425.1"/>
</dbReference>
<dbReference type="AlphaFoldDB" id="A0A5C1AA91"/>
<sequence>MQLPQFERFYGVDFSGARQAGDTIWVAELAPTRRGFAVTSLRSLTSLCGTAERAAALQHLVAMILASEGALWGFDFPFGLPLELFPHGTPWADQFAFLAEWEEDAYGCGLECVRRATELFQRKHILRASDAEARTPFDTFHYRLIYQTFFGMRDVVNPLRQTPGTAVLPFQYRKLARAKRVVVECCPGSVLKRVKVPHQNYKQPLGGPLTRKRRLTRHAILDWLGGEVKIADKFRRVMMRNPGGDAMDAVIAAVGAARAVAAADHRAIARHPRYRHEGHLYV</sequence>
<name>A0A5C1AA91_9BACT</name>
<evidence type="ECO:0000313" key="2">
    <source>
        <dbReference type="Proteomes" id="UP000324974"/>
    </source>
</evidence>
<dbReference type="OrthoDB" id="271339at2"/>
<accession>A0A5C1AA91</accession>
<dbReference type="Pfam" id="PF04250">
    <property type="entry name" value="DUF429"/>
    <property type="match status" value="1"/>
</dbReference>
<evidence type="ECO:0000313" key="1">
    <source>
        <dbReference type="EMBL" id="QEL15650.1"/>
    </source>
</evidence>